<sequence length="62" mass="7004">HRRDRRHRAHGGAGRDHQAGGAARARVHPPRGRRRAAVGERRAAQGARRGRAQPVRARRHRL</sequence>
<dbReference type="AlphaFoldDB" id="A0A6J4RTC3"/>
<organism evidence="2">
    <name type="scientific">uncultured Solirubrobacteraceae bacterium</name>
    <dbReference type="NCBI Taxonomy" id="1162706"/>
    <lineage>
        <taxon>Bacteria</taxon>
        <taxon>Bacillati</taxon>
        <taxon>Actinomycetota</taxon>
        <taxon>Thermoleophilia</taxon>
        <taxon>Solirubrobacterales</taxon>
        <taxon>Solirubrobacteraceae</taxon>
        <taxon>environmental samples</taxon>
    </lineage>
</organism>
<feature type="region of interest" description="Disordered" evidence="1">
    <location>
        <begin position="1"/>
        <end position="62"/>
    </location>
</feature>
<feature type="non-terminal residue" evidence="2">
    <location>
        <position position="62"/>
    </location>
</feature>
<dbReference type="EMBL" id="CADCVP010000086">
    <property type="protein sequence ID" value="CAA9478707.1"/>
    <property type="molecule type" value="Genomic_DNA"/>
</dbReference>
<feature type="compositionally biased region" description="Basic residues" evidence="1">
    <location>
        <begin position="25"/>
        <end position="36"/>
    </location>
</feature>
<feature type="non-terminal residue" evidence="2">
    <location>
        <position position="1"/>
    </location>
</feature>
<reference evidence="2" key="1">
    <citation type="submission" date="2020-02" db="EMBL/GenBank/DDBJ databases">
        <authorList>
            <person name="Meier V. D."/>
        </authorList>
    </citation>
    <scope>NUCLEOTIDE SEQUENCE</scope>
    <source>
        <strain evidence="2">AVDCRST_MAG69</strain>
    </source>
</reference>
<protein>
    <submittedName>
        <fullName evidence="2">Uncharacterized protein</fullName>
    </submittedName>
</protein>
<evidence type="ECO:0000313" key="2">
    <source>
        <dbReference type="EMBL" id="CAA9478707.1"/>
    </source>
</evidence>
<proteinExistence type="predicted"/>
<feature type="compositionally biased region" description="Basic residues" evidence="1">
    <location>
        <begin position="48"/>
        <end position="62"/>
    </location>
</feature>
<feature type="compositionally biased region" description="Basic residues" evidence="1">
    <location>
        <begin position="1"/>
        <end position="10"/>
    </location>
</feature>
<accession>A0A6J4RTC3</accession>
<evidence type="ECO:0000256" key="1">
    <source>
        <dbReference type="SAM" id="MobiDB-lite"/>
    </source>
</evidence>
<gene>
    <name evidence="2" type="ORF">AVDCRST_MAG69-634</name>
</gene>
<name>A0A6J4RTC3_9ACTN</name>